<dbReference type="InterPro" id="IPR011009">
    <property type="entry name" value="Kinase-like_dom_sf"/>
</dbReference>
<dbReference type="AlphaFoldDB" id="A0A835I5V5"/>
<keyword evidence="5" id="KW-0067">ATP-binding</keyword>
<keyword evidence="2" id="KW-0808">Transferase</keyword>
<evidence type="ECO:0000256" key="1">
    <source>
        <dbReference type="ARBA" id="ARBA00022527"/>
    </source>
</evidence>
<evidence type="ECO:0000256" key="2">
    <source>
        <dbReference type="ARBA" id="ARBA00022679"/>
    </source>
</evidence>
<keyword evidence="1" id="KW-0723">Serine/threonine-protein kinase</keyword>
<name>A0A835I5V5_9MAGN</name>
<dbReference type="PANTHER" id="PTHR27002:SF181">
    <property type="entry name" value="RECEPTOR-LIKE SERINE_THREONINE-PROTEIN KINASE"/>
    <property type="match status" value="1"/>
</dbReference>
<dbReference type="Proteomes" id="UP000631114">
    <property type="component" value="Unassembled WGS sequence"/>
</dbReference>
<sequence>MRRRPAKQQCWRYCRKSLVFGLNTLRAATNNFSDSLKLGEGVFGSVYKAKIFDGKQVKVKRLSTTSGFCESGENRSRRA</sequence>
<keyword evidence="4" id="KW-0418">Kinase</keyword>
<evidence type="ECO:0000256" key="3">
    <source>
        <dbReference type="ARBA" id="ARBA00022741"/>
    </source>
</evidence>
<dbReference type="Gene3D" id="3.30.200.20">
    <property type="entry name" value="Phosphorylase Kinase, domain 1"/>
    <property type="match status" value="1"/>
</dbReference>
<evidence type="ECO:0008006" key="8">
    <source>
        <dbReference type="Google" id="ProtNLM"/>
    </source>
</evidence>
<dbReference type="EMBL" id="JADFTS010000004">
    <property type="protein sequence ID" value="KAF9611821.1"/>
    <property type="molecule type" value="Genomic_DNA"/>
</dbReference>
<evidence type="ECO:0000256" key="4">
    <source>
        <dbReference type="ARBA" id="ARBA00022777"/>
    </source>
</evidence>
<keyword evidence="7" id="KW-1185">Reference proteome</keyword>
<organism evidence="6 7">
    <name type="scientific">Coptis chinensis</name>
    <dbReference type="NCBI Taxonomy" id="261450"/>
    <lineage>
        <taxon>Eukaryota</taxon>
        <taxon>Viridiplantae</taxon>
        <taxon>Streptophyta</taxon>
        <taxon>Embryophyta</taxon>
        <taxon>Tracheophyta</taxon>
        <taxon>Spermatophyta</taxon>
        <taxon>Magnoliopsida</taxon>
        <taxon>Ranunculales</taxon>
        <taxon>Ranunculaceae</taxon>
        <taxon>Coptidoideae</taxon>
        <taxon>Coptis</taxon>
    </lineage>
</organism>
<accession>A0A835I5V5</accession>
<dbReference type="GO" id="GO:0004674">
    <property type="term" value="F:protein serine/threonine kinase activity"/>
    <property type="evidence" value="ECO:0007669"/>
    <property type="project" value="UniProtKB-KW"/>
</dbReference>
<evidence type="ECO:0000313" key="6">
    <source>
        <dbReference type="EMBL" id="KAF9611821.1"/>
    </source>
</evidence>
<evidence type="ECO:0000313" key="7">
    <source>
        <dbReference type="Proteomes" id="UP000631114"/>
    </source>
</evidence>
<dbReference type="SUPFAM" id="SSF56112">
    <property type="entry name" value="Protein kinase-like (PK-like)"/>
    <property type="match status" value="1"/>
</dbReference>
<reference evidence="6 7" key="1">
    <citation type="submission" date="2020-10" db="EMBL/GenBank/DDBJ databases">
        <title>The Coptis chinensis genome and diversification of protoberbering-type alkaloids.</title>
        <authorList>
            <person name="Wang B."/>
            <person name="Shu S."/>
            <person name="Song C."/>
            <person name="Liu Y."/>
        </authorList>
    </citation>
    <scope>NUCLEOTIDE SEQUENCE [LARGE SCALE GENOMIC DNA]</scope>
    <source>
        <strain evidence="6">HL-2020</strain>
        <tissue evidence="6">Leaf</tissue>
    </source>
</reference>
<proteinExistence type="predicted"/>
<dbReference type="OrthoDB" id="1936020at2759"/>
<comment type="caution">
    <text evidence="6">The sequence shown here is derived from an EMBL/GenBank/DDBJ whole genome shotgun (WGS) entry which is preliminary data.</text>
</comment>
<gene>
    <name evidence="6" type="ORF">IFM89_035806</name>
</gene>
<dbReference type="PANTHER" id="PTHR27002">
    <property type="entry name" value="RECEPTOR-LIKE SERINE/THREONINE-PROTEIN KINASE SD1-8"/>
    <property type="match status" value="1"/>
</dbReference>
<dbReference type="GO" id="GO:0005886">
    <property type="term" value="C:plasma membrane"/>
    <property type="evidence" value="ECO:0007669"/>
    <property type="project" value="TreeGrafter"/>
</dbReference>
<evidence type="ECO:0000256" key="5">
    <source>
        <dbReference type="ARBA" id="ARBA00022840"/>
    </source>
</evidence>
<keyword evidence="3" id="KW-0547">Nucleotide-binding</keyword>
<protein>
    <recommendedName>
        <fullName evidence="8">Protein kinase domain-containing protein</fullName>
    </recommendedName>
</protein>
<dbReference type="GO" id="GO:0005524">
    <property type="term" value="F:ATP binding"/>
    <property type="evidence" value="ECO:0007669"/>
    <property type="project" value="UniProtKB-KW"/>
</dbReference>